<organism evidence="2 3">
    <name type="scientific">Advenella incenata</name>
    <dbReference type="NCBI Taxonomy" id="267800"/>
    <lineage>
        <taxon>Bacteria</taxon>
        <taxon>Pseudomonadati</taxon>
        <taxon>Pseudomonadota</taxon>
        <taxon>Betaproteobacteria</taxon>
        <taxon>Burkholderiales</taxon>
        <taxon>Alcaligenaceae</taxon>
    </lineage>
</organism>
<sequence length="142" mass="15324">MYVVRKHLPCKGISVWQFLLCLAVLAFVCRSVIPSGYMPVLSGDNGRTIVLTLCNADGGNETLQLSIPKQTQDSPVQEHASQECPFGLVISQGILPILDSPAMPVTVWQQRLTPFIEHNQALPPLPAHGPPLGSRAPPSHLG</sequence>
<keyword evidence="3" id="KW-1185">Reference proteome</keyword>
<dbReference type="Pfam" id="PF11162">
    <property type="entry name" value="DUF2946"/>
    <property type="match status" value="1"/>
</dbReference>
<dbReference type="Proteomes" id="UP000293398">
    <property type="component" value="Unassembled WGS sequence"/>
</dbReference>
<evidence type="ECO:0000256" key="1">
    <source>
        <dbReference type="SAM" id="MobiDB-lite"/>
    </source>
</evidence>
<dbReference type="OrthoDB" id="8665387at2"/>
<comment type="caution">
    <text evidence="2">The sequence shown here is derived from an EMBL/GenBank/DDBJ whole genome shotgun (WGS) entry which is preliminary data.</text>
</comment>
<dbReference type="AlphaFoldDB" id="A0A4V2FTU5"/>
<dbReference type="RefSeq" id="WP_130303520.1">
    <property type="nucleotide sequence ID" value="NZ_SHKO01000001.1"/>
</dbReference>
<protein>
    <submittedName>
        <fullName evidence="2">DUF2946 family protein</fullName>
    </submittedName>
</protein>
<reference evidence="2 3" key="1">
    <citation type="submission" date="2019-02" db="EMBL/GenBank/DDBJ databases">
        <title>Genomic Encyclopedia of Type Strains, Phase IV (KMG-IV): sequencing the most valuable type-strain genomes for metagenomic binning, comparative biology and taxonomic classification.</title>
        <authorList>
            <person name="Goeker M."/>
        </authorList>
    </citation>
    <scope>NUCLEOTIDE SEQUENCE [LARGE SCALE GENOMIC DNA]</scope>
    <source>
        <strain evidence="2 3">DSM 23814</strain>
    </source>
</reference>
<dbReference type="InterPro" id="IPR021333">
    <property type="entry name" value="DUF2946"/>
</dbReference>
<dbReference type="EMBL" id="SHKO01000001">
    <property type="protein sequence ID" value="RZT99465.1"/>
    <property type="molecule type" value="Genomic_DNA"/>
</dbReference>
<evidence type="ECO:0000313" key="2">
    <source>
        <dbReference type="EMBL" id="RZT99465.1"/>
    </source>
</evidence>
<gene>
    <name evidence="2" type="ORF">EV681_1251</name>
</gene>
<feature type="region of interest" description="Disordered" evidence="1">
    <location>
        <begin position="123"/>
        <end position="142"/>
    </location>
</feature>
<name>A0A4V2FTU5_9BURK</name>
<accession>A0A4V2FTU5</accession>
<proteinExistence type="predicted"/>
<evidence type="ECO:0000313" key="3">
    <source>
        <dbReference type="Proteomes" id="UP000293398"/>
    </source>
</evidence>